<sequence>MKAIIYFTRLQEDHEKKQEHEAGQALLAYGLEQEYGIAYGKASIANGERGKPYLKDNSHVHFNISHSDCLAVCAFAPVEIGIDVQKHKKVSFVPILERTVPADLAREILDEGEVEPAFFAQWVMREAYIKWTGEGLSKDLRTIDMDRGWHTLLDVDKGYSGAIWSEEPLEVEWRYVPWEECLSQIQ</sequence>
<evidence type="ECO:0000313" key="4">
    <source>
        <dbReference type="EMBL" id="HIX60293.1"/>
    </source>
</evidence>
<reference evidence="4" key="1">
    <citation type="journal article" date="2021" name="PeerJ">
        <title>Extensive microbial diversity within the chicken gut microbiome revealed by metagenomics and culture.</title>
        <authorList>
            <person name="Gilroy R."/>
            <person name="Ravi A."/>
            <person name="Getino M."/>
            <person name="Pursley I."/>
            <person name="Horton D.L."/>
            <person name="Alikhan N.F."/>
            <person name="Baker D."/>
            <person name="Gharbi K."/>
            <person name="Hall N."/>
            <person name="Watson M."/>
            <person name="Adriaenssens E.M."/>
            <person name="Foster-Nyarko E."/>
            <person name="Jarju S."/>
            <person name="Secka A."/>
            <person name="Antonio M."/>
            <person name="Oren A."/>
            <person name="Chaudhuri R.R."/>
            <person name="La Ragione R."/>
            <person name="Hildebrand F."/>
            <person name="Pallen M.J."/>
        </authorList>
    </citation>
    <scope>NUCLEOTIDE SEQUENCE</scope>
    <source>
        <strain evidence="4">ChiSjej1B19-8411</strain>
    </source>
</reference>
<accession>A0A9D2B3Y6</accession>
<comment type="similarity">
    <text evidence="1">Belongs to the P-Pant transferase superfamily. Gsp/Sfp/HetI/AcpT family.</text>
</comment>
<gene>
    <name evidence="4" type="ORF">IAA45_11355</name>
</gene>
<dbReference type="InterPro" id="IPR008278">
    <property type="entry name" value="4-PPantetheinyl_Trfase_dom"/>
</dbReference>
<dbReference type="Proteomes" id="UP000886817">
    <property type="component" value="Unassembled WGS sequence"/>
</dbReference>
<dbReference type="InterPro" id="IPR037143">
    <property type="entry name" value="4-PPantetheinyl_Trfase_dom_sf"/>
</dbReference>
<dbReference type="SUPFAM" id="SSF56214">
    <property type="entry name" value="4'-phosphopantetheinyl transferase"/>
    <property type="match status" value="2"/>
</dbReference>
<organism evidence="4 5">
    <name type="scientific">Candidatus Blautia gallistercoris</name>
    <dbReference type="NCBI Taxonomy" id="2838490"/>
    <lineage>
        <taxon>Bacteria</taxon>
        <taxon>Bacillati</taxon>
        <taxon>Bacillota</taxon>
        <taxon>Clostridia</taxon>
        <taxon>Lachnospirales</taxon>
        <taxon>Lachnospiraceae</taxon>
        <taxon>Blautia</taxon>
    </lineage>
</organism>
<keyword evidence="2 4" id="KW-0808">Transferase</keyword>
<dbReference type="EMBL" id="DXEX01000242">
    <property type="protein sequence ID" value="HIX60293.1"/>
    <property type="molecule type" value="Genomic_DNA"/>
</dbReference>
<dbReference type="PANTHER" id="PTHR12215">
    <property type="entry name" value="PHOSPHOPANTETHEINE TRANSFERASE"/>
    <property type="match status" value="1"/>
</dbReference>
<dbReference type="GO" id="GO:0019878">
    <property type="term" value="P:lysine biosynthetic process via aminoadipic acid"/>
    <property type="evidence" value="ECO:0007669"/>
    <property type="project" value="TreeGrafter"/>
</dbReference>
<name>A0A9D2B3Y6_9FIRM</name>
<dbReference type="AlphaFoldDB" id="A0A9D2B3Y6"/>
<dbReference type="GO" id="GO:0005829">
    <property type="term" value="C:cytosol"/>
    <property type="evidence" value="ECO:0007669"/>
    <property type="project" value="TreeGrafter"/>
</dbReference>
<dbReference type="Pfam" id="PF01648">
    <property type="entry name" value="ACPS"/>
    <property type="match status" value="1"/>
</dbReference>
<comment type="caution">
    <text evidence="4">The sequence shown here is derived from an EMBL/GenBank/DDBJ whole genome shotgun (WGS) entry which is preliminary data.</text>
</comment>
<dbReference type="InterPro" id="IPR050559">
    <property type="entry name" value="P-Pant_transferase_sf"/>
</dbReference>
<evidence type="ECO:0000313" key="5">
    <source>
        <dbReference type="Proteomes" id="UP000886817"/>
    </source>
</evidence>
<feature type="domain" description="4'-phosphopantetheinyl transferase" evidence="3">
    <location>
        <begin position="80"/>
        <end position="151"/>
    </location>
</feature>
<proteinExistence type="inferred from homology"/>
<dbReference type="GO" id="GO:0000287">
    <property type="term" value="F:magnesium ion binding"/>
    <property type="evidence" value="ECO:0007669"/>
    <property type="project" value="InterPro"/>
</dbReference>
<dbReference type="GO" id="GO:0008897">
    <property type="term" value="F:holo-[acyl-carrier-protein] synthase activity"/>
    <property type="evidence" value="ECO:0007669"/>
    <property type="project" value="InterPro"/>
</dbReference>
<evidence type="ECO:0000256" key="1">
    <source>
        <dbReference type="ARBA" id="ARBA00010990"/>
    </source>
</evidence>
<protein>
    <submittedName>
        <fullName evidence="4">4'-phosphopantetheinyl transferase superfamily protein</fullName>
    </submittedName>
</protein>
<evidence type="ECO:0000256" key="2">
    <source>
        <dbReference type="ARBA" id="ARBA00022679"/>
    </source>
</evidence>
<dbReference type="Gene3D" id="3.90.470.20">
    <property type="entry name" value="4'-phosphopantetheinyl transferase domain"/>
    <property type="match status" value="1"/>
</dbReference>
<dbReference type="PANTHER" id="PTHR12215:SF10">
    <property type="entry name" value="L-AMINOADIPATE-SEMIALDEHYDE DEHYDROGENASE-PHOSPHOPANTETHEINYL TRANSFERASE"/>
    <property type="match status" value="1"/>
</dbReference>
<evidence type="ECO:0000259" key="3">
    <source>
        <dbReference type="Pfam" id="PF01648"/>
    </source>
</evidence>
<reference evidence="4" key="2">
    <citation type="submission" date="2021-04" db="EMBL/GenBank/DDBJ databases">
        <authorList>
            <person name="Gilroy R."/>
        </authorList>
    </citation>
    <scope>NUCLEOTIDE SEQUENCE</scope>
    <source>
        <strain evidence="4">ChiSjej1B19-8411</strain>
    </source>
</reference>